<evidence type="ECO:0000256" key="4">
    <source>
        <dbReference type="ARBA" id="ARBA00022692"/>
    </source>
</evidence>
<evidence type="ECO:0000259" key="8">
    <source>
        <dbReference type="Pfam" id="PF00535"/>
    </source>
</evidence>
<sequence length="330" mass="36951">MLSVVVPCYNEVDGLGELHRRVTEVCVSCVSDQYELILVNDGSSDGTWAAMSKLAERDRHIVAVNLSRNHGHQLALTAGLNMCRGDRVFILDADLQDPPELLTDMMSRMDLGCDVVFGQRIKREGETAFKRASAFIFYRLLNRIVDIDIPPDTGDFRLMSRRALDVLNSMPEHHRFIRGMVSWIGLRQEAVQYERAPRFVGETKYPLHKMIRFAIDAITGFSIRPLRVATYVGLGFGFLELLLLGYVIVEYLLGNTIEGWASLAVIVLAVGSVQLFVAGIMGEYLGRLYIESKGRPLFIIQDVLCSEELVVNTSTVKALEHGQRDQDAGL</sequence>
<dbReference type="Pfam" id="PF00535">
    <property type="entry name" value="Glycos_transf_2"/>
    <property type="match status" value="1"/>
</dbReference>
<dbReference type="PANTHER" id="PTHR48090">
    <property type="entry name" value="UNDECAPRENYL-PHOSPHATE 4-DEOXY-4-FORMAMIDO-L-ARABINOSE TRANSFERASE-RELATED"/>
    <property type="match status" value="1"/>
</dbReference>
<dbReference type="EMBL" id="JAFLNA010000009">
    <property type="protein sequence ID" value="MBO0132393.1"/>
    <property type="molecule type" value="Genomic_DNA"/>
</dbReference>
<keyword evidence="4 7" id="KW-0812">Transmembrane</keyword>
<evidence type="ECO:0000256" key="6">
    <source>
        <dbReference type="ARBA" id="ARBA00023136"/>
    </source>
</evidence>
<organism evidence="9 10">
    <name type="scientific">Agrobacterium burrii</name>
    <dbReference type="NCBI Taxonomy" id="2815339"/>
    <lineage>
        <taxon>Bacteria</taxon>
        <taxon>Pseudomonadati</taxon>
        <taxon>Pseudomonadota</taxon>
        <taxon>Alphaproteobacteria</taxon>
        <taxon>Hyphomicrobiales</taxon>
        <taxon>Rhizobiaceae</taxon>
        <taxon>Rhizobium/Agrobacterium group</taxon>
        <taxon>Agrobacterium</taxon>
        <taxon>Agrobacterium tumefaciens complex</taxon>
    </lineage>
</organism>
<evidence type="ECO:0000256" key="3">
    <source>
        <dbReference type="ARBA" id="ARBA00022679"/>
    </source>
</evidence>
<comment type="caution">
    <text evidence="9">The sequence shown here is derived from an EMBL/GenBank/DDBJ whole genome shotgun (WGS) entry which is preliminary data.</text>
</comment>
<dbReference type="InterPro" id="IPR001173">
    <property type="entry name" value="Glyco_trans_2-like"/>
</dbReference>
<name>A0ABS3EKF7_9HYPH</name>
<feature type="transmembrane region" description="Helical" evidence="7">
    <location>
        <begin position="228"/>
        <end position="248"/>
    </location>
</feature>
<keyword evidence="3" id="KW-0808">Transferase</keyword>
<dbReference type="SUPFAM" id="SSF53448">
    <property type="entry name" value="Nucleotide-diphospho-sugar transferases"/>
    <property type="match status" value="1"/>
</dbReference>
<dbReference type="CDD" id="cd04187">
    <property type="entry name" value="DPM1_like_bac"/>
    <property type="match status" value="1"/>
</dbReference>
<dbReference type="Gene3D" id="3.90.550.10">
    <property type="entry name" value="Spore Coat Polysaccharide Biosynthesis Protein SpsA, Chain A"/>
    <property type="match status" value="1"/>
</dbReference>
<feature type="transmembrane region" description="Helical" evidence="7">
    <location>
        <begin position="260"/>
        <end position="285"/>
    </location>
</feature>
<comment type="subcellular location">
    <subcellularLocation>
        <location evidence="1">Membrane</location>
        <topology evidence="1">Multi-pass membrane protein</topology>
    </subcellularLocation>
</comment>
<dbReference type="Proteomes" id="UP000664699">
    <property type="component" value="Unassembled WGS sequence"/>
</dbReference>
<evidence type="ECO:0000256" key="2">
    <source>
        <dbReference type="ARBA" id="ARBA00022676"/>
    </source>
</evidence>
<keyword evidence="6 7" id="KW-0472">Membrane</keyword>
<feature type="domain" description="Glycosyltransferase 2-like" evidence="8">
    <location>
        <begin position="3"/>
        <end position="165"/>
    </location>
</feature>
<evidence type="ECO:0000256" key="1">
    <source>
        <dbReference type="ARBA" id="ARBA00004141"/>
    </source>
</evidence>
<evidence type="ECO:0000256" key="7">
    <source>
        <dbReference type="SAM" id="Phobius"/>
    </source>
</evidence>
<dbReference type="PANTHER" id="PTHR48090:SF1">
    <property type="entry name" value="PROPHAGE BACTOPRENOL GLUCOSYL TRANSFERASE HOMOLOG"/>
    <property type="match status" value="1"/>
</dbReference>
<keyword evidence="10" id="KW-1185">Reference proteome</keyword>
<accession>A0ABS3EKF7</accession>
<keyword evidence="2" id="KW-0328">Glycosyltransferase</keyword>
<dbReference type="InterPro" id="IPR029044">
    <property type="entry name" value="Nucleotide-diphossugar_trans"/>
</dbReference>
<proteinExistence type="predicted"/>
<protein>
    <submittedName>
        <fullName evidence="9">Glycosyltransferase family 2 protein</fullName>
    </submittedName>
</protein>
<evidence type="ECO:0000313" key="9">
    <source>
        <dbReference type="EMBL" id="MBO0132393.1"/>
    </source>
</evidence>
<keyword evidence="5 7" id="KW-1133">Transmembrane helix</keyword>
<dbReference type="InterPro" id="IPR050256">
    <property type="entry name" value="Glycosyltransferase_2"/>
</dbReference>
<reference evidence="9 10" key="1">
    <citation type="submission" date="2021-03" db="EMBL/GenBank/DDBJ databases">
        <title>Whole genome sequence of Agrobacterium sp. strain Rnr.</title>
        <authorList>
            <person name="Mafakheri H."/>
            <person name="Taghavi S.M."/>
            <person name="Nemanja K."/>
            <person name="Osdaghi E."/>
        </authorList>
    </citation>
    <scope>NUCLEOTIDE SEQUENCE [LARGE SCALE GENOMIC DNA]</scope>
    <source>
        <strain evidence="9 10">Rnr</strain>
    </source>
</reference>
<gene>
    <name evidence="9" type="ORF">JZX89_16790</name>
</gene>
<evidence type="ECO:0000256" key="5">
    <source>
        <dbReference type="ARBA" id="ARBA00022989"/>
    </source>
</evidence>
<evidence type="ECO:0000313" key="10">
    <source>
        <dbReference type="Proteomes" id="UP000664699"/>
    </source>
</evidence>